<proteinExistence type="predicted"/>
<dbReference type="InterPro" id="IPR050289">
    <property type="entry name" value="TorD/DmsD_chaperones"/>
</dbReference>
<reference evidence="2 3" key="1">
    <citation type="submission" date="2018-12" db="EMBL/GenBank/DDBJ databases">
        <title>Complete genome sequence of Flaviflexus salsibiostraticola KCTC 33148.</title>
        <authorList>
            <person name="Bae J.-W."/>
        </authorList>
    </citation>
    <scope>NUCLEOTIDE SEQUENCE [LARGE SCALE GENOMIC DNA]</scope>
    <source>
        <strain evidence="2 3">KCTC 33148</strain>
    </source>
</reference>
<keyword evidence="3" id="KW-1185">Reference proteome</keyword>
<dbReference type="OrthoDB" id="9795302at2"/>
<dbReference type="SUPFAM" id="SSF89155">
    <property type="entry name" value="TorD-like"/>
    <property type="match status" value="1"/>
</dbReference>
<dbReference type="EMBL" id="CP034438">
    <property type="protein sequence ID" value="AZN30153.1"/>
    <property type="molecule type" value="Genomic_DNA"/>
</dbReference>
<gene>
    <name evidence="2" type="ORF">EJO69_07400</name>
</gene>
<dbReference type="PANTHER" id="PTHR34227">
    <property type="entry name" value="CHAPERONE PROTEIN YCDY"/>
    <property type="match status" value="1"/>
</dbReference>
<dbReference type="Pfam" id="PF02613">
    <property type="entry name" value="Nitrate_red_del"/>
    <property type="match status" value="1"/>
</dbReference>
<dbReference type="InterPro" id="IPR020945">
    <property type="entry name" value="DMSO/NO3_reduct_chaperone"/>
</dbReference>
<sequence>MNPSLPSPESLDRLAAAFATLGRLHLQSPDQETLDQLKGLLDEWPLDAKDDTAFGLDELRKSFDKDETVAEIRRDHNLLYGVTATAKVPPYESVHRNQDRLVFDKETLEVRAEYRKLGLQAPKLNQEPDDHIGLEFNFIAQSCLRSLDALDQGSTTDASRYYGIGAVFMHQHINEWVPQMLEQAAEAADTHFYSGVMYLSLGAIGAFAEAE</sequence>
<dbReference type="RefSeq" id="WP_126040647.1">
    <property type="nucleotide sequence ID" value="NZ_CP034438.1"/>
</dbReference>
<dbReference type="InterPro" id="IPR036411">
    <property type="entry name" value="TorD-like_sf"/>
</dbReference>
<evidence type="ECO:0000313" key="2">
    <source>
        <dbReference type="EMBL" id="AZN30153.1"/>
    </source>
</evidence>
<protein>
    <submittedName>
        <fullName evidence="2">Dehydrogenase</fullName>
    </submittedName>
</protein>
<dbReference type="PANTHER" id="PTHR34227:SF1">
    <property type="entry name" value="DIMETHYL SULFOXIDE REDUCTASE CHAPERONE-RELATED"/>
    <property type="match status" value="1"/>
</dbReference>
<name>A0A3S8Z9M8_9ACTO</name>
<dbReference type="Proteomes" id="UP000270021">
    <property type="component" value="Chromosome"/>
</dbReference>
<evidence type="ECO:0000313" key="3">
    <source>
        <dbReference type="Proteomes" id="UP000270021"/>
    </source>
</evidence>
<dbReference type="Gene3D" id="1.10.3480.10">
    <property type="entry name" value="TorD-like"/>
    <property type="match status" value="1"/>
</dbReference>
<dbReference type="AlphaFoldDB" id="A0A3S8Z9M8"/>
<keyword evidence="1" id="KW-0143">Chaperone</keyword>
<accession>A0A3S8Z9M8</accession>
<organism evidence="2 3">
    <name type="scientific">Flaviflexus salsibiostraticola</name>
    <dbReference type="NCBI Taxonomy" id="1282737"/>
    <lineage>
        <taxon>Bacteria</taxon>
        <taxon>Bacillati</taxon>
        <taxon>Actinomycetota</taxon>
        <taxon>Actinomycetes</taxon>
        <taxon>Actinomycetales</taxon>
        <taxon>Actinomycetaceae</taxon>
        <taxon>Flaviflexus</taxon>
    </lineage>
</organism>
<dbReference type="KEGG" id="fsl:EJO69_07400"/>
<evidence type="ECO:0000256" key="1">
    <source>
        <dbReference type="ARBA" id="ARBA00023186"/>
    </source>
</evidence>